<dbReference type="Proteomes" id="UP000654370">
    <property type="component" value="Unassembled WGS sequence"/>
</dbReference>
<dbReference type="PANTHER" id="PTHR12603">
    <property type="entry name" value="CCR4-NOT TRANSCRIPTION COMPLEX RELATED"/>
    <property type="match status" value="1"/>
</dbReference>
<dbReference type="InterPro" id="IPR039780">
    <property type="entry name" value="Mot2"/>
</dbReference>
<keyword evidence="14" id="KW-1185">Reference proteome</keyword>
<feature type="region of interest" description="Disordered" evidence="10">
    <location>
        <begin position="303"/>
        <end position="532"/>
    </location>
</feature>
<dbReference type="Pfam" id="PF14570">
    <property type="entry name" value="zf-RING_4"/>
    <property type="match status" value="1"/>
</dbReference>
<dbReference type="InterPro" id="IPR000504">
    <property type="entry name" value="RRM_dom"/>
</dbReference>
<evidence type="ECO:0000256" key="6">
    <source>
        <dbReference type="ARBA" id="ARBA00023054"/>
    </source>
</evidence>
<accession>A0A8H7UN94</accession>
<protein>
    <submittedName>
        <fullName evidence="13">Uncharacterized protein</fullName>
    </submittedName>
</protein>
<keyword evidence="4" id="KW-0862">Zinc</keyword>
<feature type="region of interest" description="Disordered" evidence="10">
    <location>
        <begin position="554"/>
        <end position="573"/>
    </location>
</feature>
<evidence type="ECO:0000256" key="8">
    <source>
        <dbReference type="PROSITE-ProRule" id="PRU00175"/>
    </source>
</evidence>
<dbReference type="InterPro" id="IPR034261">
    <property type="entry name" value="CNOT4_RRM"/>
</dbReference>
<dbReference type="InterPro" id="IPR039515">
    <property type="entry name" value="NOT4_mRING-HC-C4C4"/>
</dbReference>
<feature type="compositionally biased region" description="Polar residues" evidence="10">
    <location>
        <begin position="880"/>
        <end position="890"/>
    </location>
</feature>
<dbReference type="SMART" id="SM00361">
    <property type="entry name" value="RRM_1"/>
    <property type="match status" value="1"/>
</dbReference>
<feature type="compositionally biased region" description="Polar residues" evidence="10">
    <location>
        <begin position="1148"/>
        <end position="1161"/>
    </location>
</feature>
<evidence type="ECO:0000313" key="14">
    <source>
        <dbReference type="Proteomes" id="UP000654370"/>
    </source>
</evidence>
<dbReference type="SUPFAM" id="SSF57850">
    <property type="entry name" value="RING/U-box"/>
    <property type="match status" value="1"/>
</dbReference>
<dbReference type="GO" id="GO:0016567">
    <property type="term" value="P:protein ubiquitination"/>
    <property type="evidence" value="ECO:0007669"/>
    <property type="project" value="TreeGrafter"/>
</dbReference>
<feature type="compositionally biased region" description="Pro residues" evidence="10">
    <location>
        <begin position="1190"/>
        <end position="1199"/>
    </location>
</feature>
<dbReference type="Gene3D" id="3.30.70.330">
    <property type="match status" value="1"/>
</dbReference>
<feature type="compositionally biased region" description="Basic and acidic residues" evidence="10">
    <location>
        <begin position="1082"/>
        <end position="1095"/>
    </location>
</feature>
<feature type="region of interest" description="Disordered" evidence="10">
    <location>
        <begin position="777"/>
        <end position="890"/>
    </location>
</feature>
<feature type="domain" description="RING-type" evidence="11">
    <location>
        <begin position="10"/>
        <end position="53"/>
    </location>
</feature>
<dbReference type="FunFam" id="3.30.40.10:FF:000006">
    <property type="entry name" value="CCR4-NOT transcription complex subunit 4"/>
    <property type="match status" value="1"/>
</dbReference>
<evidence type="ECO:0000256" key="3">
    <source>
        <dbReference type="ARBA" id="ARBA00022771"/>
    </source>
</evidence>
<feature type="non-terminal residue" evidence="13">
    <location>
        <position position="1"/>
    </location>
</feature>
<feature type="compositionally biased region" description="Basic and acidic residues" evidence="10">
    <location>
        <begin position="369"/>
        <end position="385"/>
    </location>
</feature>
<dbReference type="SUPFAM" id="SSF54928">
    <property type="entry name" value="RNA-binding domain, RBD"/>
    <property type="match status" value="1"/>
</dbReference>
<feature type="compositionally biased region" description="Basic residues" evidence="10">
    <location>
        <begin position="317"/>
        <end position="334"/>
    </location>
</feature>
<feature type="region of interest" description="Disordered" evidence="10">
    <location>
        <begin position="911"/>
        <end position="988"/>
    </location>
</feature>
<dbReference type="PROSITE" id="PS50089">
    <property type="entry name" value="ZF_RING_2"/>
    <property type="match status" value="1"/>
</dbReference>
<dbReference type="PANTHER" id="PTHR12603:SF0">
    <property type="entry name" value="CCR4-NOT TRANSCRIPTION COMPLEX SUBUNIT 4"/>
    <property type="match status" value="1"/>
</dbReference>
<evidence type="ECO:0000256" key="7">
    <source>
        <dbReference type="ARBA" id="ARBA00023242"/>
    </source>
</evidence>
<dbReference type="GO" id="GO:0008270">
    <property type="term" value="F:zinc ion binding"/>
    <property type="evidence" value="ECO:0007669"/>
    <property type="project" value="UniProtKB-KW"/>
</dbReference>
<feature type="compositionally biased region" description="Low complexity" evidence="10">
    <location>
        <begin position="1173"/>
        <end position="1183"/>
    </location>
</feature>
<organism evidence="13 14">
    <name type="scientific">Mortierella isabellina</name>
    <name type="common">Filamentous fungus</name>
    <name type="synonym">Umbelopsis isabellina</name>
    <dbReference type="NCBI Taxonomy" id="91625"/>
    <lineage>
        <taxon>Eukaryota</taxon>
        <taxon>Fungi</taxon>
        <taxon>Fungi incertae sedis</taxon>
        <taxon>Mucoromycota</taxon>
        <taxon>Mucoromycotina</taxon>
        <taxon>Umbelopsidomycetes</taxon>
        <taxon>Umbelopsidales</taxon>
        <taxon>Umbelopsidaceae</taxon>
        <taxon>Umbelopsis</taxon>
    </lineage>
</organism>
<dbReference type="InterPro" id="IPR012677">
    <property type="entry name" value="Nucleotide-bd_a/b_plait_sf"/>
</dbReference>
<feature type="region of interest" description="Disordered" evidence="10">
    <location>
        <begin position="1078"/>
        <end position="1100"/>
    </location>
</feature>
<feature type="compositionally biased region" description="Polar residues" evidence="10">
    <location>
        <begin position="261"/>
        <end position="272"/>
    </location>
</feature>
<dbReference type="CDD" id="cd12438">
    <property type="entry name" value="RRM_CNOT4"/>
    <property type="match status" value="1"/>
</dbReference>
<keyword evidence="7" id="KW-0539">Nucleus</keyword>
<comment type="subcellular location">
    <subcellularLocation>
        <location evidence="1">Nucleus</location>
    </subcellularLocation>
</comment>
<evidence type="ECO:0000256" key="4">
    <source>
        <dbReference type="ARBA" id="ARBA00022833"/>
    </source>
</evidence>
<feature type="compositionally biased region" description="Basic and acidic residues" evidence="10">
    <location>
        <begin position="425"/>
        <end position="437"/>
    </location>
</feature>
<evidence type="ECO:0000256" key="5">
    <source>
        <dbReference type="ARBA" id="ARBA00022884"/>
    </source>
</evidence>
<feature type="compositionally biased region" description="Polar residues" evidence="10">
    <location>
        <begin position="231"/>
        <end position="249"/>
    </location>
</feature>
<feature type="region of interest" description="Disordered" evidence="10">
    <location>
        <begin position="231"/>
        <end position="272"/>
    </location>
</feature>
<dbReference type="EMBL" id="JAEPQZ010000002">
    <property type="protein sequence ID" value="KAG2185049.1"/>
    <property type="molecule type" value="Genomic_DNA"/>
</dbReference>
<keyword evidence="5 9" id="KW-0694">RNA-binding</keyword>
<feature type="compositionally biased region" description="Polar residues" evidence="10">
    <location>
        <begin position="449"/>
        <end position="464"/>
    </location>
</feature>
<evidence type="ECO:0000256" key="1">
    <source>
        <dbReference type="ARBA" id="ARBA00004123"/>
    </source>
</evidence>
<dbReference type="GO" id="GO:0030014">
    <property type="term" value="C:CCR4-NOT complex"/>
    <property type="evidence" value="ECO:0007669"/>
    <property type="project" value="InterPro"/>
</dbReference>
<dbReference type="AlphaFoldDB" id="A0A8H7UN94"/>
<proteinExistence type="predicted"/>
<evidence type="ECO:0000256" key="2">
    <source>
        <dbReference type="ARBA" id="ARBA00022723"/>
    </source>
</evidence>
<evidence type="ECO:0000256" key="9">
    <source>
        <dbReference type="PROSITE-ProRule" id="PRU00176"/>
    </source>
</evidence>
<dbReference type="OrthoDB" id="1923159at2759"/>
<dbReference type="InterPro" id="IPR003954">
    <property type="entry name" value="RRM_euk-type"/>
</dbReference>
<dbReference type="GO" id="GO:0005634">
    <property type="term" value="C:nucleus"/>
    <property type="evidence" value="ECO:0007669"/>
    <property type="project" value="UniProtKB-SubCell"/>
</dbReference>
<reference evidence="13" key="1">
    <citation type="submission" date="2020-12" db="EMBL/GenBank/DDBJ databases">
        <title>Metabolic potential, ecology and presence of endohyphal bacteria is reflected in genomic diversity of Mucoromycotina.</title>
        <authorList>
            <person name="Muszewska A."/>
            <person name="Okrasinska A."/>
            <person name="Steczkiewicz K."/>
            <person name="Drgas O."/>
            <person name="Orlowska M."/>
            <person name="Perlinska-Lenart U."/>
            <person name="Aleksandrzak-Piekarczyk T."/>
            <person name="Szatraj K."/>
            <person name="Zielenkiewicz U."/>
            <person name="Pilsyk S."/>
            <person name="Malc E."/>
            <person name="Mieczkowski P."/>
            <person name="Kruszewska J.S."/>
            <person name="Biernat P."/>
            <person name="Pawlowska J."/>
        </authorList>
    </citation>
    <scope>NUCLEOTIDE SEQUENCE</scope>
    <source>
        <strain evidence="13">WA0000067209</strain>
    </source>
</reference>
<dbReference type="GO" id="GO:0003723">
    <property type="term" value="F:RNA binding"/>
    <property type="evidence" value="ECO:0007669"/>
    <property type="project" value="UniProtKB-UniRule"/>
</dbReference>
<name>A0A8H7UN94_MORIS</name>
<feature type="compositionally biased region" description="Pro residues" evidence="10">
    <location>
        <begin position="791"/>
        <end position="801"/>
    </location>
</feature>
<feature type="compositionally biased region" description="Polar residues" evidence="10">
    <location>
        <begin position="911"/>
        <end position="945"/>
    </location>
</feature>
<comment type="caution">
    <text evidence="13">The sequence shown here is derived from an EMBL/GenBank/DDBJ whole genome shotgun (WGS) entry which is preliminary data.</text>
</comment>
<evidence type="ECO:0000259" key="12">
    <source>
        <dbReference type="PROSITE" id="PS50102"/>
    </source>
</evidence>
<dbReference type="PROSITE" id="PS50102">
    <property type="entry name" value="RRM"/>
    <property type="match status" value="1"/>
</dbReference>
<sequence>MFADDEDCDCPLCMEEFDLSDRGFRPCPCGYQICRFCWHHIKENLNGRCPACRSLYSEQTVQFVPISQKEIARIKKEKKVKEKRQKEMDMSSRKHLSNTRVVQKNLMYVLGLTAEYANEESEIFRQFGKVSKIVISKRHAMHQPEDDQQSSVGIYVTYNRKEDAAKAISSLDGTTKDGNFLRASYGTTKYCTYYLSHMACPNPSCMYLHEPGEESDSYNKENLSIGKQQLAEVQNKPSPTSVLSASNARKSAAKDVPKPLQKSSSTETGSTNVALPATARWAAWGATEQKADEPVIAEVTPEHFGPSLSDALTLPQKPKHSPALPKRKEKRIPRSAKAIRLELGTSPGSDLVDLIPNKLPESEPESEKEDASIQKAENVESKKVELPAPQPPKAPKGWAIIPTIKPETAKPPALATLGQIPLPTRGEKRPARVEGKRKEKRQQQQKGGNQPSSEPSTSDQTMPSRTKDTLATDKNDTDDMPGLQQDGGEEHANVSEAMSSVADNILESTQIDRDDTIDDTSNVHTSDSIPFVPETFGANAAVVSEVVVDSEAPVVASDTQLDEEGDSPIRPGQDIIMSQESYTKEEAFEASDDEISDMLGQDSTKEDFVDHNEASRSMGTDLDESGAENQSFGYIDDDILIEKLLSSDDEGDSDDYNSGECFTENFSKLDDHDAGYKSAANAVDATVQNPVRQMKMPPGLGMPGVNPHMAHPPPPFGFNPMLHQAMPPFMHRHFPPGLMPPPGMLPRGYDPYRGQDAEMMMARRLQHSQQMIAALGMMKSGDGPSGSHPNLPHPPPPPPPGSMGMHGPPHMQPPPMYGPERHGQMMGTRSPMSSQPMPSPLGQHHNFRPNEVQSPFSDAANPMHQHSPYQLVARSPGPFPQQQSSASPEINQVRSMQEGFRALLPNVNISFGPSAGDNAQTPLPETVHSNPTNGNQERQISQPNHNELPGSSFANSPLQGCAHSPLHMHQSPVYASPRGLPPGLGNSALENHRYHQAAPSNLSPMTNYDRQPLRQQQSLNDLSGHLQNLQLNTNAEQGMMHGSPQNVEGMKAAGTVSDEAKDIRSEAQSFFGNFLKQAAAQQKHDEDKAANDGKPDAPFNDPAIMTARVAAPDHKDSFDNSQPDIMKSSANNPMYRPSHAYAHHSDGRNTQGSPGYQQQHPMFSPPIGMNQSPQQHMMHQQPPYMFSNTQPPPGPPGFRPPHQQHFPMMSPPPGVSAEEHRFRMEQFMRSNFGA</sequence>
<dbReference type="InterPro" id="IPR001841">
    <property type="entry name" value="Znf_RING"/>
</dbReference>
<dbReference type="InterPro" id="IPR013083">
    <property type="entry name" value="Znf_RING/FYVE/PHD"/>
</dbReference>
<evidence type="ECO:0000259" key="11">
    <source>
        <dbReference type="PROSITE" id="PS50089"/>
    </source>
</evidence>
<feature type="compositionally biased region" description="Polar residues" evidence="10">
    <location>
        <begin position="1119"/>
        <end position="1132"/>
    </location>
</feature>
<dbReference type="Pfam" id="PF00076">
    <property type="entry name" value="RRM_1"/>
    <property type="match status" value="1"/>
</dbReference>
<feature type="compositionally biased region" description="Basic and acidic residues" evidence="10">
    <location>
        <begin position="465"/>
        <end position="477"/>
    </location>
</feature>
<dbReference type="CDD" id="cd16618">
    <property type="entry name" value="mRING-HC-C4C4_CNOT4"/>
    <property type="match status" value="1"/>
</dbReference>
<dbReference type="GO" id="GO:0004842">
    <property type="term" value="F:ubiquitin-protein transferase activity"/>
    <property type="evidence" value="ECO:0007669"/>
    <property type="project" value="InterPro"/>
</dbReference>
<gene>
    <name evidence="13" type="ORF">INT43_000962</name>
</gene>
<feature type="compositionally biased region" description="Polar residues" evidence="10">
    <location>
        <begin position="496"/>
        <end position="509"/>
    </location>
</feature>
<evidence type="ECO:0000256" key="10">
    <source>
        <dbReference type="SAM" id="MobiDB-lite"/>
    </source>
</evidence>
<feature type="domain" description="RRM" evidence="12">
    <location>
        <begin position="105"/>
        <end position="188"/>
    </location>
</feature>
<feature type="region of interest" description="Disordered" evidence="10">
    <location>
        <begin position="1112"/>
        <end position="1201"/>
    </location>
</feature>
<dbReference type="InterPro" id="IPR035979">
    <property type="entry name" value="RBD_domain_sf"/>
</dbReference>
<evidence type="ECO:0000313" key="13">
    <source>
        <dbReference type="EMBL" id="KAG2185049.1"/>
    </source>
</evidence>
<keyword evidence="6" id="KW-0175">Coiled coil</keyword>
<keyword evidence="3 8" id="KW-0863">Zinc-finger</keyword>
<keyword evidence="2" id="KW-0479">Metal-binding</keyword>
<dbReference type="Gene3D" id="3.30.40.10">
    <property type="entry name" value="Zinc/RING finger domain, C3HC4 (zinc finger)"/>
    <property type="match status" value="1"/>
</dbReference>